<keyword evidence="2" id="KW-0548">Nucleotidyltransferase</keyword>
<evidence type="ECO:0000313" key="3">
    <source>
        <dbReference type="Proteomes" id="UP000198923"/>
    </source>
</evidence>
<feature type="domain" description="THIF-type NAD/FAD binding fold" evidence="1">
    <location>
        <begin position="13"/>
        <end position="240"/>
    </location>
</feature>
<keyword evidence="2" id="KW-0808">Transferase</keyword>
<dbReference type="GO" id="GO:0004792">
    <property type="term" value="F:thiosulfate-cyanide sulfurtransferase activity"/>
    <property type="evidence" value="ECO:0007669"/>
    <property type="project" value="TreeGrafter"/>
</dbReference>
<dbReference type="GO" id="GO:0005737">
    <property type="term" value="C:cytoplasm"/>
    <property type="evidence" value="ECO:0007669"/>
    <property type="project" value="TreeGrafter"/>
</dbReference>
<dbReference type="PANTHER" id="PTHR10953:SF102">
    <property type="entry name" value="ADENYLYLTRANSFERASE AND SULFURTRANSFERASE MOCS3"/>
    <property type="match status" value="1"/>
</dbReference>
<organism evidence="2 3">
    <name type="scientific">Sinosporangium album</name>
    <dbReference type="NCBI Taxonomy" id="504805"/>
    <lineage>
        <taxon>Bacteria</taxon>
        <taxon>Bacillati</taxon>
        <taxon>Actinomycetota</taxon>
        <taxon>Actinomycetes</taxon>
        <taxon>Streptosporangiales</taxon>
        <taxon>Streptosporangiaceae</taxon>
        <taxon>Sinosporangium</taxon>
    </lineage>
</organism>
<protein>
    <submittedName>
        <fullName evidence="2">Adenylyltransferase and sulfurtransferase</fullName>
    </submittedName>
</protein>
<dbReference type="InterPro" id="IPR000594">
    <property type="entry name" value="ThiF_NAD_FAD-bd"/>
</dbReference>
<name>A0A1G7X3S5_9ACTN</name>
<dbReference type="Proteomes" id="UP000198923">
    <property type="component" value="Unassembled WGS sequence"/>
</dbReference>
<dbReference type="InterPro" id="IPR035985">
    <property type="entry name" value="Ubiquitin-activating_enz"/>
</dbReference>
<dbReference type="SUPFAM" id="SSF69572">
    <property type="entry name" value="Activating enzymes of the ubiquitin-like proteins"/>
    <property type="match status" value="1"/>
</dbReference>
<evidence type="ECO:0000259" key="1">
    <source>
        <dbReference type="Pfam" id="PF00899"/>
    </source>
</evidence>
<dbReference type="RefSeq" id="WP_176955356.1">
    <property type="nucleotide sequence ID" value="NZ_FNCN01000008.1"/>
</dbReference>
<dbReference type="InterPro" id="IPR045886">
    <property type="entry name" value="ThiF/MoeB/HesA"/>
</dbReference>
<dbReference type="Gene3D" id="3.40.50.720">
    <property type="entry name" value="NAD(P)-binding Rossmann-like Domain"/>
    <property type="match status" value="1"/>
</dbReference>
<gene>
    <name evidence="2" type="ORF">SAMN05421505_10825</name>
</gene>
<dbReference type="Pfam" id="PF00899">
    <property type="entry name" value="ThiF"/>
    <property type="match status" value="1"/>
</dbReference>
<reference evidence="2 3" key="1">
    <citation type="submission" date="2016-10" db="EMBL/GenBank/DDBJ databases">
        <authorList>
            <person name="de Groot N.N."/>
        </authorList>
    </citation>
    <scope>NUCLEOTIDE SEQUENCE [LARGE SCALE GENOMIC DNA]</scope>
    <source>
        <strain evidence="2 3">CPCC 201354</strain>
    </source>
</reference>
<accession>A0A1G7X3S5</accession>
<dbReference type="GO" id="GO:0008641">
    <property type="term" value="F:ubiquitin-like modifier activating enzyme activity"/>
    <property type="evidence" value="ECO:0007669"/>
    <property type="project" value="InterPro"/>
</dbReference>
<dbReference type="EMBL" id="FNCN01000008">
    <property type="protein sequence ID" value="SDG78824.1"/>
    <property type="molecule type" value="Genomic_DNA"/>
</dbReference>
<proteinExistence type="predicted"/>
<dbReference type="GO" id="GO:0016779">
    <property type="term" value="F:nucleotidyltransferase activity"/>
    <property type="evidence" value="ECO:0007669"/>
    <property type="project" value="UniProtKB-KW"/>
</dbReference>
<keyword evidence="3" id="KW-1185">Reference proteome</keyword>
<dbReference type="AlphaFoldDB" id="A0A1G7X3S5"/>
<dbReference type="PANTHER" id="PTHR10953">
    <property type="entry name" value="UBIQUITIN-ACTIVATING ENZYME E1"/>
    <property type="match status" value="1"/>
</dbReference>
<dbReference type="STRING" id="504805.SAMN05421505_10825"/>
<sequence length="333" mass="34974">MRRYTRHSGIPGWNQERLASSSAVVIGMGALGSEVARMLAQSGVGHLVLCDGDTVSESNLNRGSLYGATDVGMAKVDAAAAHLSAINPGVHVDPRPTWSSCGVGLSELRDADAVLSCLDSRAARVELARRCNLAGAAMLDGGTWPWGGEVRLYTPDGACYGCALDDAGRAESDEAVRCGAPQNGAASAASAPVSALIGSLMSATAIRMLLDLPVRPGVVSVDATLLSSHRVRAERDPACPLHLTIPAKAVERSPYSSDALVRLLLARLEPGETVLTWADFPSPDDAAARLIQLRDAAPDQRLRDLGVAPGEILTVVREGRPDRYIELARGGRR</sequence>
<evidence type="ECO:0000313" key="2">
    <source>
        <dbReference type="EMBL" id="SDG78824.1"/>
    </source>
</evidence>